<protein>
    <submittedName>
        <fullName evidence="2">Uncharacterized protein</fullName>
    </submittedName>
</protein>
<organism evidence="2 3">
    <name type="scientific">Adineta steineri</name>
    <dbReference type="NCBI Taxonomy" id="433720"/>
    <lineage>
        <taxon>Eukaryota</taxon>
        <taxon>Metazoa</taxon>
        <taxon>Spiralia</taxon>
        <taxon>Gnathifera</taxon>
        <taxon>Rotifera</taxon>
        <taxon>Eurotatoria</taxon>
        <taxon>Bdelloidea</taxon>
        <taxon>Adinetida</taxon>
        <taxon>Adinetidae</taxon>
        <taxon>Adineta</taxon>
    </lineage>
</organism>
<sequence>MIQPKINRQANQKSQSLKVNNTDPNAGINQKIAEELKRKQAVIRDAHEERIRRQQSRMGQIARINSGGTGGALRWQVN</sequence>
<proteinExistence type="predicted"/>
<name>A0A813PP93_9BILA</name>
<reference evidence="2" key="1">
    <citation type="submission" date="2021-02" db="EMBL/GenBank/DDBJ databases">
        <authorList>
            <person name="Nowell W R."/>
        </authorList>
    </citation>
    <scope>NUCLEOTIDE SEQUENCE</scope>
</reference>
<comment type="caution">
    <text evidence="2">The sequence shown here is derived from an EMBL/GenBank/DDBJ whole genome shotgun (WGS) entry which is preliminary data.</text>
</comment>
<evidence type="ECO:0000313" key="2">
    <source>
        <dbReference type="EMBL" id="CAF0751651.1"/>
    </source>
</evidence>
<dbReference type="Proteomes" id="UP000663860">
    <property type="component" value="Unassembled WGS sequence"/>
</dbReference>
<evidence type="ECO:0000313" key="3">
    <source>
        <dbReference type="Proteomes" id="UP000663860"/>
    </source>
</evidence>
<gene>
    <name evidence="2" type="ORF">IZO911_LOCUS4179</name>
</gene>
<evidence type="ECO:0000256" key="1">
    <source>
        <dbReference type="SAM" id="MobiDB-lite"/>
    </source>
</evidence>
<feature type="region of interest" description="Disordered" evidence="1">
    <location>
        <begin position="51"/>
        <end position="78"/>
    </location>
</feature>
<dbReference type="AlphaFoldDB" id="A0A813PP93"/>
<feature type="region of interest" description="Disordered" evidence="1">
    <location>
        <begin position="1"/>
        <end position="26"/>
    </location>
</feature>
<accession>A0A813PP93</accession>
<dbReference type="EMBL" id="CAJNOE010000023">
    <property type="protein sequence ID" value="CAF0751651.1"/>
    <property type="molecule type" value="Genomic_DNA"/>
</dbReference>